<dbReference type="InterPro" id="IPR038988">
    <property type="entry name" value="Sas4"/>
</dbReference>
<keyword evidence="5" id="KW-1185">Reference proteome</keyword>
<dbReference type="EMBL" id="OX365899">
    <property type="protein sequence ID" value="CAI4058423.1"/>
    <property type="molecule type" value="Genomic_DNA"/>
</dbReference>
<dbReference type="PANTHER" id="PTHR38422:SF1">
    <property type="entry name" value="SOMETHING ABOUT SILENCING PROTEIN 4"/>
    <property type="match status" value="1"/>
</dbReference>
<accession>A0AA35NRK8</accession>
<evidence type="ECO:0000256" key="2">
    <source>
        <dbReference type="SAM" id="MobiDB-lite"/>
    </source>
</evidence>
<reference evidence="4" key="1">
    <citation type="submission" date="2022-10" db="EMBL/GenBank/DDBJ databases">
        <authorList>
            <person name="Byrne P K."/>
        </authorList>
    </citation>
    <scope>NUCLEOTIDE SEQUENCE</scope>
    <source>
        <strain evidence="4">IFO1802</strain>
    </source>
</reference>
<sequence>MQLMEEAKNDSKRSLRSEAKNEHGEIEKFDFDTEEYEINPKRKLRLVSRINSNTRNLRKPKPRLHISAKAIDEHVKEMTAQHQVTKAPAKTTSVDDEIKEKRETITKMILDIEHHELNQSCENVTEDWLPDSAYQPYHKKMLKQENRMIQSDIVNGENEADRLSLISDRLDMLNWATTLQKVTKINDPTNENEMETKRYRTKELIESMLNKFESMKKKGHNLARRPASSDSLLKLVSSKDWPKLYTRIDRTFIPDYASSSDEEEDKMAVEEIRQRRLKKREQQCGGSIIVLLSDHQSQKGMTRFAIVAEPLRKPYLIKTSITERNLWKTKVPLNPKKFKKASRISTQVAVRKGKIVIPFTMEVESEIIREVGHAKQNIVKSNAREGEMVMTRANKQKGENALRNNPASIVSTVSKVALLNSTSASTPLETLLSPSDNTVTASTNIEQSFTVTPLLSEDNFVKTHHGIISDSDITILPVRKRKKA</sequence>
<dbReference type="GO" id="GO:0004402">
    <property type="term" value="F:histone acetyltransferase activity"/>
    <property type="evidence" value="ECO:0007669"/>
    <property type="project" value="TreeGrafter"/>
</dbReference>
<dbReference type="AlphaFoldDB" id="A0AA35NRK8"/>
<gene>
    <name evidence="4" type="primary">SKDI04G4030</name>
    <name evidence="4" type="ORF">SKDI_04G4030</name>
</gene>
<name>A0AA35NRK8_SACK1</name>
<evidence type="ECO:0000313" key="5">
    <source>
        <dbReference type="Proteomes" id="UP001162087"/>
    </source>
</evidence>
<dbReference type="PANTHER" id="PTHR38422">
    <property type="entry name" value="SOMETHING ABOUT SILENCING PROTEIN 4"/>
    <property type="match status" value="1"/>
</dbReference>
<dbReference type="Pfam" id="PF15460">
    <property type="entry name" value="SAS4"/>
    <property type="match status" value="1"/>
</dbReference>
<dbReference type="PROSITE" id="PS50069">
    <property type="entry name" value="CULLIN_2"/>
    <property type="match status" value="1"/>
</dbReference>
<dbReference type="GO" id="GO:0033255">
    <property type="term" value="C:SAS acetyltransferase complex"/>
    <property type="evidence" value="ECO:0007669"/>
    <property type="project" value="InterPro"/>
</dbReference>
<evidence type="ECO:0000256" key="1">
    <source>
        <dbReference type="PROSITE-ProRule" id="PRU00330"/>
    </source>
</evidence>
<evidence type="ECO:0000259" key="3">
    <source>
        <dbReference type="PROSITE" id="PS50069"/>
    </source>
</evidence>
<proteinExistence type="inferred from homology"/>
<dbReference type="InterPro" id="IPR016158">
    <property type="entry name" value="Cullin_homology"/>
</dbReference>
<comment type="similarity">
    <text evidence="1">Belongs to the cullin family.</text>
</comment>
<dbReference type="Proteomes" id="UP001162087">
    <property type="component" value="Chromosome 4"/>
</dbReference>
<feature type="region of interest" description="Disordered" evidence="2">
    <location>
        <begin position="1"/>
        <end position="27"/>
    </location>
</feature>
<protein>
    <recommendedName>
        <fullName evidence="3">Cullin family profile domain-containing protein</fullName>
    </recommendedName>
</protein>
<feature type="domain" description="Cullin family profile" evidence="3">
    <location>
        <begin position="94"/>
        <end position="278"/>
    </location>
</feature>
<dbReference type="GeneID" id="80923130"/>
<organism evidence="4 5">
    <name type="scientific">Saccharomyces kudriavzevii (strain ATCC MYA-4449 / AS 2.2408 / CBS 8840 / NBRC 1802 / NCYC 2889)</name>
    <name type="common">Yeast</name>
    <dbReference type="NCBI Taxonomy" id="226230"/>
    <lineage>
        <taxon>Eukaryota</taxon>
        <taxon>Fungi</taxon>
        <taxon>Dikarya</taxon>
        <taxon>Ascomycota</taxon>
        <taxon>Saccharomycotina</taxon>
        <taxon>Saccharomycetes</taxon>
        <taxon>Saccharomycetales</taxon>
        <taxon>Saccharomycetaceae</taxon>
        <taxon>Saccharomyces</taxon>
    </lineage>
</organism>
<dbReference type="InterPro" id="IPR029184">
    <property type="entry name" value="Sas4_dom"/>
</dbReference>
<evidence type="ECO:0000313" key="4">
    <source>
        <dbReference type="EMBL" id="CAI4058423.1"/>
    </source>
</evidence>
<dbReference type="RefSeq" id="XP_056086830.1">
    <property type="nucleotide sequence ID" value="XM_056226962.1"/>
</dbReference>